<reference evidence="3" key="2">
    <citation type="submission" date="2025-08" db="UniProtKB">
        <authorList>
            <consortium name="Ensembl"/>
        </authorList>
    </citation>
    <scope>IDENTIFICATION</scope>
</reference>
<reference evidence="3 4" key="1">
    <citation type="journal article" date="2014" name="Nat. Genet.">
        <title>Whole-genome sequence of a flatfish provides insights into ZW sex chromosome evolution and adaptation to a benthic lifestyle.</title>
        <authorList>
            <person name="Chen S."/>
            <person name="Zhang G."/>
            <person name="Shao C."/>
            <person name="Huang Q."/>
            <person name="Liu G."/>
            <person name="Zhang P."/>
            <person name="Song W."/>
            <person name="An N."/>
            <person name="Chalopin D."/>
            <person name="Volff J.N."/>
            <person name="Hong Y."/>
            <person name="Li Q."/>
            <person name="Sha Z."/>
            <person name="Zhou H."/>
            <person name="Xie M."/>
            <person name="Yu Q."/>
            <person name="Liu Y."/>
            <person name="Xiang H."/>
            <person name="Wang N."/>
            <person name="Wu K."/>
            <person name="Yang C."/>
            <person name="Zhou Q."/>
            <person name="Liao X."/>
            <person name="Yang L."/>
            <person name="Hu Q."/>
            <person name="Zhang J."/>
            <person name="Meng L."/>
            <person name="Jin L."/>
            <person name="Tian Y."/>
            <person name="Lian J."/>
            <person name="Yang J."/>
            <person name="Miao G."/>
            <person name="Liu S."/>
            <person name="Liang Z."/>
            <person name="Yan F."/>
            <person name="Li Y."/>
            <person name="Sun B."/>
            <person name="Zhang H."/>
            <person name="Zhang J."/>
            <person name="Zhu Y."/>
            <person name="Du M."/>
            <person name="Zhao Y."/>
            <person name="Schartl M."/>
            <person name="Tang Q."/>
            <person name="Wang J."/>
        </authorList>
    </citation>
    <scope>NUCLEOTIDE SEQUENCE</scope>
</reference>
<reference evidence="3" key="3">
    <citation type="submission" date="2025-09" db="UniProtKB">
        <authorList>
            <consortium name="Ensembl"/>
        </authorList>
    </citation>
    <scope>IDENTIFICATION</scope>
</reference>
<dbReference type="OMA" id="EGWCSEN"/>
<keyword evidence="2" id="KW-0812">Transmembrane</keyword>
<evidence type="ECO:0000256" key="2">
    <source>
        <dbReference type="SAM" id="Phobius"/>
    </source>
</evidence>
<evidence type="ECO:0000313" key="4">
    <source>
        <dbReference type="Proteomes" id="UP000265120"/>
    </source>
</evidence>
<dbReference type="Ensembl" id="ENSCSET00000033155.1">
    <property type="protein sequence ID" value="ENSCSEP00000032732.1"/>
    <property type="gene ID" value="ENSCSEG00000021008.1"/>
</dbReference>
<keyword evidence="2" id="KW-1133">Transmembrane helix</keyword>
<dbReference type="AlphaFoldDB" id="A0A3P8X1K8"/>
<accession>A0A3P8X1K8</accession>
<dbReference type="GeneTree" id="ENSGT00990000203721"/>
<proteinExistence type="predicted"/>
<feature type="transmembrane region" description="Helical" evidence="2">
    <location>
        <begin position="12"/>
        <end position="30"/>
    </location>
</feature>
<dbReference type="InParanoid" id="A0A3P8X1K8"/>
<evidence type="ECO:0000256" key="1">
    <source>
        <dbReference type="SAM" id="MobiDB-lite"/>
    </source>
</evidence>
<keyword evidence="4" id="KW-1185">Reference proteome</keyword>
<evidence type="ECO:0000313" key="3">
    <source>
        <dbReference type="Ensembl" id="ENSCSEP00000032732.1"/>
    </source>
</evidence>
<feature type="compositionally biased region" description="Polar residues" evidence="1">
    <location>
        <begin position="64"/>
        <end position="76"/>
    </location>
</feature>
<keyword evidence="2" id="KW-0472">Membrane</keyword>
<protein>
    <submittedName>
        <fullName evidence="3">Si:ch211-158m24.12</fullName>
    </submittedName>
</protein>
<name>A0A3P8X1K8_CYNSE</name>
<dbReference type="Proteomes" id="UP000265120">
    <property type="component" value="Chromosome 6"/>
</dbReference>
<feature type="region of interest" description="Disordered" evidence="1">
    <location>
        <begin position="64"/>
        <end position="83"/>
    </location>
</feature>
<organism evidence="3 4">
    <name type="scientific">Cynoglossus semilaevis</name>
    <name type="common">Tongue sole</name>
    <dbReference type="NCBI Taxonomy" id="244447"/>
    <lineage>
        <taxon>Eukaryota</taxon>
        <taxon>Metazoa</taxon>
        <taxon>Chordata</taxon>
        <taxon>Craniata</taxon>
        <taxon>Vertebrata</taxon>
        <taxon>Euteleostomi</taxon>
        <taxon>Actinopterygii</taxon>
        <taxon>Neopterygii</taxon>
        <taxon>Teleostei</taxon>
        <taxon>Neoteleostei</taxon>
        <taxon>Acanthomorphata</taxon>
        <taxon>Carangaria</taxon>
        <taxon>Pleuronectiformes</taxon>
        <taxon>Pleuronectoidei</taxon>
        <taxon>Cynoglossidae</taxon>
        <taxon>Cynoglossinae</taxon>
        <taxon>Cynoglossus</taxon>
    </lineage>
</organism>
<sequence length="83" mass="9192">MLDLPALGQMNIGLLLLEYIIFLELLLATLHGQVLSLIQTVLQVLNSNFQVLLHPLQYHQLRSGSEPGQTQASSWCSEGLCSM</sequence>